<dbReference type="InterPro" id="IPR006710">
    <property type="entry name" value="Glyco_hydro_43"/>
</dbReference>
<dbReference type="SUPFAM" id="SSF75005">
    <property type="entry name" value="Arabinanase/levansucrase/invertase"/>
    <property type="match status" value="1"/>
</dbReference>
<name>A0A415EP68_ENTCA</name>
<evidence type="ECO:0000256" key="1">
    <source>
        <dbReference type="ARBA" id="ARBA00004834"/>
    </source>
</evidence>
<reference evidence="6 7" key="1">
    <citation type="submission" date="2018-08" db="EMBL/GenBank/DDBJ databases">
        <title>A genome reference for cultivated species of the human gut microbiota.</title>
        <authorList>
            <person name="Zou Y."/>
            <person name="Xue W."/>
            <person name="Luo G."/>
        </authorList>
    </citation>
    <scope>NUCLEOTIDE SEQUENCE [LARGE SCALE GENOMIC DNA]</scope>
    <source>
        <strain evidence="6 7">AF48-16</strain>
    </source>
</reference>
<keyword evidence="4 5" id="KW-0326">Glycosidase</keyword>
<evidence type="ECO:0000256" key="5">
    <source>
        <dbReference type="RuleBase" id="RU361187"/>
    </source>
</evidence>
<dbReference type="InterPro" id="IPR050727">
    <property type="entry name" value="GH43_arabinanases"/>
</dbReference>
<dbReference type="PANTHER" id="PTHR43301">
    <property type="entry name" value="ARABINAN ENDO-1,5-ALPHA-L-ARABINOSIDASE"/>
    <property type="match status" value="1"/>
</dbReference>
<dbReference type="Pfam" id="PF04616">
    <property type="entry name" value="Glyco_hydro_43"/>
    <property type="match status" value="1"/>
</dbReference>
<comment type="pathway">
    <text evidence="1">Glycan metabolism; L-arabinan degradation.</text>
</comment>
<dbReference type="PANTHER" id="PTHR43301:SF3">
    <property type="entry name" value="ARABINAN ENDO-1,5-ALPHA-L-ARABINOSIDASE A-RELATED"/>
    <property type="match status" value="1"/>
</dbReference>
<dbReference type="EMBL" id="QRMZ01000024">
    <property type="protein sequence ID" value="RHK04889.1"/>
    <property type="molecule type" value="Genomic_DNA"/>
</dbReference>
<dbReference type="GO" id="GO:0004553">
    <property type="term" value="F:hydrolase activity, hydrolyzing O-glycosyl compounds"/>
    <property type="evidence" value="ECO:0007669"/>
    <property type="project" value="InterPro"/>
</dbReference>
<evidence type="ECO:0000313" key="7">
    <source>
        <dbReference type="Proteomes" id="UP000286288"/>
    </source>
</evidence>
<dbReference type="CDD" id="cd08998">
    <property type="entry name" value="GH43_Arb43a-like"/>
    <property type="match status" value="1"/>
</dbReference>
<evidence type="ECO:0000256" key="4">
    <source>
        <dbReference type="ARBA" id="ARBA00023295"/>
    </source>
</evidence>
<comment type="similarity">
    <text evidence="2 5">Belongs to the glycosyl hydrolase 43 family.</text>
</comment>
<dbReference type="Gene3D" id="2.115.10.20">
    <property type="entry name" value="Glycosyl hydrolase domain, family 43"/>
    <property type="match status" value="1"/>
</dbReference>
<dbReference type="InterPro" id="IPR023296">
    <property type="entry name" value="Glyco_hydro_beta-prop_sf"/>
</dbReference>
<evidence type="ECO:0000256" key="3">
    <source>
        <dbReference type="ARBA" id="ARBA00022801"/>
    </source>
</evidence>
<evidence type="ECO:0000313" key="6">
    <source>
        <dbReference type="EMBL" id="RHK04889.1"/>
    </source>
</evidence>
<gene>
    <name evidence="6" type="ORF">DW084_15350</name>
</gene>
<proteinExistence type="inferred from homology"/>
<dbReference type="AlphaFoldDB" id="A0A415EP68"/>
<organism evidence="6 7">
    <name type="scientific">Enterococcus casseliflavus</name>
    <name type="common">Enterococcus flavescens</name>
    <dbReference type="NCBI Taxonomy" id="37734"/>
    <lineage>
        <taxon>Bacteria</taxon>
        <taxon>Bacillati</taxon>
        <taxon>Bacillota</taxon>
        <taxon>Bacilli</taxon>
        <taxon>Lactobacillales</taxon>
        <taxon>Enterococcaceae</taxon>
        <taxon>Enterococcus</taxon>
    </lineage>
</organism>
<evidence type="ECO:0000256" key="2">
    <source>
        <dbReference type="ARBA" id="ARBA00009865"/>
    </source>
</evidence>
<keyword evidence="3 5" id="KW-0378">Hydrolase</keyword>
<dbReference type="GO" id="GO:0005975">
    <property type="term" value="P:carbohydrate metabolic process"/>
    <property type="evidence" value="ECO:0007669"/>
    <property type="project" value="InterPro"/>
</dbReference>
<protein>
    <submittedName>
        <fullName evidence="6">Arabinan endo-1,5-alpha-L-arabinosidase</fullName>
    </submittedName>
</protein>
<dbReference type="Proteomes" id="UP000286288">
    <property type="component" value="Unassembled WGS sequence"/>
</dbReference>
<comment type="caution">
    <text evidence="6">The sequence shown here is derived from an EMBL/GenBank/DDBJ whole genome shotgun (WGS) entry which is preliminary data.</text>
</comment>
<sequence length="400" mass="45980">MREDMTAINGVHDPTIIEHEGTFYLYSTDTQQPKTAGVPIRRSKDLIHWQFEKQALSEMPEPAVKWSKAQGLWAPEVIRYKDEFRMYYSASTFGSTTSFIGLATASDPLGPWEDQGEVVKTNATLAQHNAIDANIAFDRSGEQWFVYGSFFGGIYIAPLNKETGKLQEKSYGQRIAFRPKTVDTAIEGPFIYYHPETDYYYLFVSFDSLNDSYNIRVARAKEITGPYLDWHGTAMTDQEKTPTEVGTKLLGSYQFSEEPVVYAPGHNSIFTQSNKESFVVHHARRKPFSDQFHLQIRKLYWLESGWPVISASIYQGSVSRMPEQETLLGKWEIIQFDHESQVISSQLQEITALKKEGRSYLWGENEFVPYYEYIDQKERLFLSGINDQGVAFLGRKVYEE</sequence>
<accession>A0A415EP68</accession>